<accession>A0ACB8U1Z6</accession>
<comment type="caution">
    <text evidence="1">The sequence shown here is derived from an EMBL/GenBank/DDBJ whole genome shotgun (WGS) entry which is preliminary data.</text>
</comment>
<protein>
    <submittedName>
        <fullName evidence="1">WD40 repeat-like protein</fullName>
    </submittedName>
</protein>
<dbReference type="EMBL" id="MU274914">
    <property type="protein sequence ID" value="KAI0088184.1"/>
    <property type="molecule type" value="Genomic_DNA"/>
</dbReference>
<proteinExistence type="predicted"/>
<reference evidence="1" key="1">
    <citation type="journal article" date="2021" name="Environ. Microbiol.">
        <title>Gene family expansions and transcriptome signatures uncover fungal adaptations to wood decay.</title>
        <authorList>
            <person name="Hage H."/>
            <person name="Miyauchi S."/>
            <person name="Viragh M."/>
            <person name="Drula E."/>
            <person name="Min B."/>
            <person name="Chaduli D."/>
            <person name="Navarro D."/>
            <person name="Favel A."/>
            <person name="Norest M."/>
            <person name="Lesage-Meessen L."/>
            <person name="Balint B."/>
            <person name="Merenyi Z."/>
            <person name="de Eugenio L."/>
            <person name="Morin E."/>
            <person name="Martinez A.T."/>
            <person name="Baldrian P."/>
            <person name="Stursova M."/>
            <person name="Martinez M.J."/>
            <person name="Novotny C."/>
            <person name="Magnuson J.K."/>
            <person name="Spatafora J.W."/>
            <person name="Maurice S."/>
            <person name="Pangilinan J."/>
            <person name="Andreopoulos W."/>
            <person name="LaButti K."/>
            <person name="Hundley H."/>
            <person name="Na H."/>
            <person name="Kuo A."/>
            <person name="Barry K."/>
            <person name="Lipzen A."/>
            <person name="Henrissat B."/>
            <person name="Riley R."/>
            <person name="Ahrendt S."/>
            <person name="Nagy L.G."/>
            <person name="Grigoriev I.V."/>
            <person name="Martin F."/>
            <person name="Rosso M.N."/>
        </authorList>
    </citation>
    <scope>NUCLEOTIDE SEQUENCE</scope>
    <source>
        <strain evidence="1">CBS 384.51</strain>
    </source>
</reference>
<name>A0ACB8U1Z6_9APHY</name>
<keyword evidence="2" id="KW-1185">Reference proteome</keyword>
<evidence type="ECO:0000313" key="2">
    <source>
        <dbReference type="Proteomes" id="UP001055072"/>
    </source>
</evidence>
<organism evidence="1 2">
    <name type="scientific">Irpex rosettiformis</name>
    <dbReference type="NCBI Taxonomy" id="378272"/>
    <lineage>
        <taxon>Eukaryota</taxon>
        <taxon>Fungi</taxon>
        <taxon>Dikarya</taxon>
        <taxon>Basidiomycota</taxon>
        <taxon>Agaricomycotina</taxon>
        <taxon>Agaricomycetes</taxon>
        <taxon>Polyporales</taxon>
        <taxon>Irpicaceae</taxon>
        <taxon>Irpex</taxon>
    </lineage>
</organism>
<gene>
    <name evidence="1" type="ORF">BDY19DRAFT_906713</name>
</gene>
<evidence type="ECO:0000313" key="1">
    <source>
        <dbReference type="EMBL" id="KAI0088184.1"/>
    </source>
</evidence>
<dbReference type="Proteomes" id="UP001055072">
    <property type="component" value="Unassembled WGS sequence"/>
</dbReference>
<sequence>MSRRESRMEVDLPGKIELIADLPGHEDKAWHVAWNPARPLLASCSADKTVRLYHYNTISTSDTSDSSSSLKFELNTSIATGHTKTVRGIAWSPSGQTLATASFDANIGIWQQEEDEDGEAENNVNGGGEWECVSLLEGHETECKSVAYSSTGTLLASCSRDKTVWIWEVHPDADFECMGVLMEHSQDVKCVAWHPTEEILASASYDDTIKLYQDDPSDDWFCATTLTGHTSTVWSIAWEPKEGGYLASSSDDRTIRIWRRLPGKGDISFECAAVIEGHERSVYSISWAPAPEKEAVKDAGGKNLGWLASTGGDGTVLIWQINEVPGEPDKSPKIEQTLLARLDAAHGVHDLNAIAWCPRAGMDGIFATAGDDGHTKVWKLILS</sequence>